<feature type="compositionally biased region" description="Basic and acidic residues" evidence="1">
    <location>
        <begin position="1"/>
        <end position="11"/>
    </location>
</feature>
<feature type="region of interest" description="Disordered" evidence="1">
    <location>
        <begin position="1"/>
        <end position="20"/>
    </location>
</feature>
<protein>
    <submittedName>
        <fullName evidence="2">Uncharacterized protein</fullName>
    </submittedName>
</protein>
<sequence length="151" mass="17646">MNTFSRDKESEEATMEQRIPSLPKRLGVENYEHYVSNKGIMRCRSSAMKFGVSTLQHRPVVPTRVKSSSQFGQNMQMSNSSRQPLFMQQDRMRVSESSMLQKVEETRKKLTEGYQNAEDAKKRHAIQVIHANDSYANQQHKRFRLHDARKN</sequence>
<dbReference type="EMBL" id="GISG01241895">
    <property type="protein sequence ID" value="MBA4668949.1"/>
    <property type="molecule type" value="Transcribed_RNA"/>
</dbReference>
<dbReference type="AlphaFoldDB" id="A0A7C9EVS5"/>
<reference evidence="2" key="2">
    <citation type="submission" date="2020-07" db="EMBL/GenBank/DDBJ databases">
        <authorList>
            <person name="Vera ALvarez R."/>
            <person name="Arias-Moreno D.M."/>
            <person name="Jimenez-Jacinto V."/>
            <person name="Jimenez-Bremont J.F."/>
            <person name="Swaminathan K."/>
            <person name="Moose S.P."/>
            <person name="Guerrero-Gonzalez M.L."/>
            <person name="Marino-Ramirez L."/>
            <person name="Landsman D."/>
            <person name="Rodriguez-Kessler M."/>
            <person name="Delgado-Sanchez P."/>
        </authorList>
    </citation>
    <scope>NUCLEOTIDE SEQUENCE</scope>
    <source>
        <tissue evidence="2">Cladode</tissue>
    </source>
</reference>
<name>A0A7C9EVS5_OPUST</name>
<accession>A0A7C9EVS5</accession>
<reference evidence="2" key="1">
    <citation type="journal article" date="2013" name="J. Plant Res.">
        <title>Effect of fungi and light on seed germination of three Opuntia species from semiarid lands of central Mexico.</title>
        <authorList>
            <person name="Delgado-Sanchez P."/>
            <person name="Jimenez-Bremont J.F."/>
            <person name="Guerrero-Gonzalez Mde L."/>
            <person name="Flores J."/>
        </authorList>
    </citation>
    <scope>NUCLEOTIDE SEQUENCE</scope>
    <source>
        <tissue evidence="2">Cladode</tissue>
    </source>
</reference>
<proteinExistence type="predicted"/>
<dbReference type="EMBL" id="GISG01241894">
    <property type="protein sequence ID" value="MBA4668948.1"/>
    <property type="molecule type" value="Transcribed_RNA"/>
</dbReference>
<organism evidence="2">
    <name type="scientific">Opuntia streptacantha</name>
    <name type="common">Prickly pear cactus</name>
    <name type="synonym">Opuntia cardona</name>
    <dbReference type="NCBI Taxonomy" id="393608"/>
    <lineage>
        <taxon>Eukaryota</taxon>
        <taxon>Viridiplantae</taxon>
        <taxon>Streptophyta</taxon>
        <taxon>Embryophyta</taxon>
        <taxon>Tracheophyta</taxon>
        <taxon>Spermatophyta</taxon>
        <taxon>Magnoliopsida</taxon>
        <taxon>eudicotyledons</taxon>
        <taxon>Gunneridae</taxon>
        <taxon>Pentapetalae</taxon>
        <taxon>Caryophyllales</taxon>
        <taxon>Cactineae</taxon>
        <taxon>Cactaceae</taxon>
        <taxon>Opuntioideae</taxon>
        <taxon>Opuntia</taxon>
    </lineage>
</organism>
<evidence type="ECO:0000313" key="2">
    <source>
        <dbReference type="EMBL" id="MBA4668949.1"/>
    </source>
</evidence>
<evidence type="ECO:0000256" key="1">
    <source>
        <dbReference type="SAM" id="MobiDB-lite"/>
    </source>
</evidence>